<keyword evidence="2" id="KW-1185">Reference proteome</keyword>
<sequence>MANEGKDSNHLSSYLKVEETDEVIDSLRERVRCYKGNPYKEGTRSFGAEWVRFSAIMMIGRV</sequence>
<dbReference type="AlphaFoldDB" id="B9RIE9"/>
<evidence type="ECO:0000313" key="1">
    <source>
        <dbReference type="EMBL" id="EEF48921.1"/>
    </source>
</evidence>
<dbReference type="InParanoid" id="B9RIE9"/>
<gene>
    <name evidence="1" type="ORF">RCOM_1578650</name>
</gene>
<dbReference type="EMBL" id="EQ973781">
    <property type="protein sequence ID" value="EEF48921.1"/>
    <property type="molecule type" value="Genomic_DNA"/>
</dbReference>
<organism evidence="1 2">
    <name type="scientific">Ricinus communis</name>
    <name type="common">Castor bean</name>
    <dbReference type="NCBI Taxonomy" id="3988"/>
    <lineage>
        <taxon>Eukaryota</taxon>
        <taxon>Viridiplantae</taxon>
        <taxon>Streptophyta</taxon>
        <taxon>Embryophyta</taxon>
        <taxon>Tracheophyta</taxon>
        <taxon>Spermatophyta</taxon>
        <taxon>Magnoliopsida</taxon>
        <taxon>eudicotyledons</taxon>
        <taxon>Gunneridae</taxon>
        <taxon>Pentapetalae</taxon>
        <taxon>rosids</taxon>
        <taxon>fabids</taxon>
        <taxon>Malpighiales</taxon>
        <taxon>Euphorbiaceae</taxon>
        <taxon>Acalyphoideae</taxon>
        <taxon>Acalypheae</taxon>
        <taxon>Ricinus</taxon>
    </lineage>
</organism>
<protein>
    <submittedName>
        <fullName evidence="1">Uncharacterized protein</fullName>
    </submittedName>
</protein>
<proteinExistence type="predicted"/>
<accession>B9RIE9</accession>
<dbReference type="Proteomes" id="UP000008311">
    <property type="component" value="Unassembled WGS sequence"/>
</dbReference>
<reference evidence="2" key="1">
    <citation type="journal article" date="2010" name="Nat. Biotechnol.">
        <title>Draft genome sequence of the oilseed species Ricinus communis.</title>
        <authorList>
            <person name="Chan A.P."/>
            <person name="Crabtree J."/>
            <person name="Zhao Q."/>
            <person name="Lorenzi H."/>
            <person name="Orvis J."/>
            <person name="Puiu D."/>
            <person name="Melake-Berhan A."/>
            <person name="Jones K.M."/>
            <person name="Redman J."/>
            <person name="Chen G."/>
            <person name="Cahoon E.B."/>
            <person name="Gedil M."/>
            <person name="Stanke M."/>
            <person name="Haas B.J."/>
            <person name="Wortman J.R."/>
            <person name="Fraser-Liggett C.M."/>
            <person name="Ravel J."/>
            <person name="Rabinowicz P.D."/>
        </authorList>
    </citation>
    <scope>NUCLEOTIDE SEQUENCE [LARGE SCALE GENOMIC DNA]</scope>
    <source>
        <strain evidence="2">cv. Hale</strain>
    </source>
</reference>
<evidence type="ECO:0000313" key="2">
    <source>
        <dbReference type="Proteomes" id="UP000008311"/>
    </source>
</evidence>
<name>B9RIE9_RICCO</name>